<sequence>MIRTYLFKFAILALGGSFAYATQEEELASSLKQSLENYLTTRRVTPELNYVVEILKLKYLFLTGKKEFVSKLACLACDAAVDVAIAARRAGMIKEILADFAIGLCVLLEIDSVDVCHGTVELHIDTLLYIVDHKKELTSKRVCSIALQKYGCKDPNRKDWTIYVPSHKETLSNIKQKRSESKPFTVLQLTDIHYDPGYEIGSNAACNSHLCCQKGTKPLNLGDAAGYWGDYRFCDLPWHLFTNALDHITTQKADIDFVYFTGDIINHKVWQTSIPGNIEAITRTFHQLRTAFGSIPVYPILGNHEAHPVNLYSPEGVVDAPITSQWIYSVAAREWETWLPIEARETILKGGFYTALIRPRLRVIALNSNVCYTFNWWLFYDDLDPYGQLQWLVEVLSDAEKADEVVHILSHIPNGDEECLYNWSREYLRIITRFSHIIAAQFTGHTHYDETVIFFNKTNPVQAINVAFNGGSLTTWDNLNPNYKIYKVDSGSAEVLDYESWSFNVTEANLVPNILPRWQKLYSFKDAYGVNDLSPQELARLTIRMATTPYLPKLYFRYKWRESDTALAKGCNDECEIHNLCNMVTYQPEYTIQCKILTDIYNYLRNL</sequence>
<dbReference type="GO" id="GO:0005615">
    <property type="term" value="C:extracellular space"/>
    <property type="evidence" value="ECO:0007669"/>
    <property type="project" value="TreeGrafter"/>
</dbReference>
<dbReference type="AlphaFoldDB" id="A0A8K0C504"/>
<feature type="disulfide bond" evidence="13">
    <location>
        <begin position="571"/>
        <end position="575"/>
    </location>
</feature>
<dbReference type="InterPro" id="IPR011001">
    <property type="entry name" value="Saposin-like"/>
</dbReference>
<dbReference type="PANTHER" id="PTHR10340:SF29">
    <property type="entry name" value="SPHINGOMYELIN PHOSPHODIESTERASE"/>
    <property type="match status" value="1"/>
</dbReference>
<accession>A0A8K0C504</accession>
<keyword evidence="6" id="KW-0378">Hydrolase</keyword>
<evidence type="ECO:0000256" key="10">
    <source>
        <dbReference type="ARBA" id="ARBA00023295"/>
    </source>
</evidence>
<dbReference type="InterPro" id="IPR004843">
    <property type="entry name" value="Calcineurin-like_PHP"/>
</dbReference>
<evidence type="ECO:0000256" key="8">
    <source>
        <dbReference type="ARBA" id="ARBA00023157"/>
    </source>
</evidence>
<dbReference type="InterPro" id="IPR041805">
    <property type="entry name" value="ASMase/PPN1_MPP"/>
</dbReference>
<dbReference type="EMBL" id="VTPC01091293">
    <property type="protein sequence ID" value="KAF2878762.1"/>
    <property type="molecule type" value="Genomic_DNA"/>
</dbReference>
<comment type="cofactor">
    <cofactor evidence="12">
        <name>Zn(2+)</name>
        <dbReference type="ChEBI" id="CHEBI:29105"/>
    </cofactor>
    <text evidence="12">Binds 2 Zn(2+) ions per subunit.</text>
</comment>
<evidence type="ECO:0000256" key="5">
    <source>
        <dbReference type="ARBA" id="ARBA00022729"/>
    </source>
</evidence>
<evidence type="ECO:0000256" key="3">
    <source>
        <dbReference type="ARBA" id="ARBA00022525"/>
    </source>
</evidence>
<comment type="catalytic activity">
    <reaction evidence="11">
        <text>a sphingomyelin + H2O = phosphocholine + an N-acylsphing-4-enine + H(+)</text>
        <dbReference type="Rhea" id="RHEA:19253"/>
        <dbReference type="ChEBI" id="CHEBI:15377"/>
        <dbReference type="ChEBI" id="CHEBI:15378"/>
        <dbReference type="ChEBI" id="CHEBI:17636"/>
        <dbReference type="ChEBI" id="CHEBI:52639"/>
        <dbReference type="ChEBI" id="CHEBI:295975"/>
        <dbReference type="EC" id="3.1.4.12"/>
    </reaction>
    <physiologicalReaction direction="left-to-right" evidence="11">
        <dbReference type="Rhea" id="RHEA:19254"/>
    </physiologicalReaction>
</comment>
<dbReference type="GO" id="GO:0005764">
    <property type="term" value="C:lysosome"/>
    <property type="evidence" value="ECO:0007669"/>
    <property type="project" value="TreeGrafter"/>
</dbReference>
<feature type="binding site" evidence="12">
    <location>
        <position position="193"/>
    </location>
    <ligand>
        <name>Zn(2+)</name>
        <dbReference type="ChEBI" id="CHEBI:29105"/>
        <label>1</label>
    </ligand>
</feature>
<keyword evidence="17" id="KW-1185">Reference proteome</keyword>
<dbReference type="InterPro" id="IPR011160">
    <property type="entry name" value="Sphingomy_PDE"/>
</dbReference>
<feature type="binding site" evidence="12">
    <location>
        <position position="411"/>
    </location>
    <ligand>
        <name>Zn(2+)</name>
        <dbReference type="ChEBI" id="CHEBI:29105"/>
        <label>2</label>
    </ligand>
</feature>
<dbReference type="InterPro" id="IPR029052">
    <property type="entry name" value="Metallo-depent_PP-like"/>
</dbReference>
<dbReference type="InterPro" id="IPR008139">
    <property type="entry name" value="SaposinB_dom"/>
</dbReference>
<evidence type="ECO:0000256" key="9">
    <source>
        <dbReference type="ARBA" id="ARBA00023180"/>
    </source>
</evidence>
<dbReference type="GO" id="GO:0061750">
    <property type="term" value="F:acid sphingomyelin phosphodiesterase activity"/>
    <property type="evidence" value="ECO:0007669"/>
    <property type="project" value="TreeGrafter"/>
</dbReference>
<evidence type="ECO:0000313" key="17">
    <source>
        <dbReference type="Proteomes" id="UP000801492"/>
    </source>
</evidence>
<feature type="binding site" evidence="12">
    <location>
        <position position="445"/>
    </location>
    <ligand>
        <name>Zn(2+)</name>
        <dbReference type="ChEBI" id="CHEBI:29105"/>
        <label>2</label>
    </ligand>
</feature>
<keyword evidence="3" id="KW-0964">Secreted</keyword>
<dbReference type="GO" id="GO:0016020">
    <property type="term" value="C:membrane"/>
    <property type="evidence" value="ECO:0007669"/>
    <property type="project" value="GOC"/>
</dbReference>
<evidence type="ECO:0000256" key="11">
    <source>
        <dbReference type="ARBA" id="ARBA00047268"/>
    </source>
</evidence>
<feature type="binding site" evidence="12">
    <location>
        <position position="263"/>
    </location>
    <ligand>
        <name>Zn(2+)</name>
        <dbReference type="ChEBI" id="CHEBI:29105"/>
        <label>1</label>
    </ligand>
</feature>
<dbReference type="InterPro" id="IPR045473">
    <property type="entry name" value="ASM_C"/>
</dbReference>
<dbReference type="Pfam" id="PF00149">
    <property type="entry name" value="Metallophos"/>
    <property type="match status" value="1"/>
</dbReference>
<evidence type="ECO:0000256" key="2">
    <source>
        <dbReference type="ARBA" id="ARBA00008234"/>
    </source>
</evidence>
<keyword evidence="4 12" id="KW-0479">Metal-binding</keyword>
<evidence type="ECO:0000256" key="7">
    <source>
        <dbReference type="ARBA" id="ARBA00022833"/>
    </source>
</evidence>
<dbReference type="Proteomes" id="UP000801492">
    <property type="component" value="Unassembled WGS sequence"/>
</dbReference>
<organism evidence="16 17">
    <name type="scientific">Ignelater luminosus</name>
    <name type="common">Cucubano</name>
    <name type="synonym">Pyrophorus luminosus</name>
    <dbReference type="NCBI Taxonomy" id="2038154"/>
    <lineage>
        <taxon>Eukaryota</taxon>
        <taxon>Metazoa</taxon>
        <taxon>Ecdysozoa</taxon>
        <taxon>Arthropoda</taxon>
        <taxon>Hexapoda</taxon>
        <taxon>Insecta</taxon>
        <taxon>Pterygota</taxon>
        <taxon>Neoptera</taxon>
        <taxon>Endopterygota</taxon>
        <taxon>Coleoptera</taxon>
        <taxon>Polyphaga</taxon>
        <taxon>Elateriformia</taxon>
        <taxon>Elateroidea</taxon>
        <taxon>Elateridae</taxon>
        <taxon>Agrypninae</taxon>
        <taxon>Pyrophorini</taxon>
        <taxon>Ignelater</taxon>
    </lineage>
</organism>
<keyword evidence="5 14" id="KW-0732">Signal</keyword>
<evidence type="ECO:0000256" key="13">
    <source>
        <dbReference type="PIRSR" id="PIRSR000948-2"/>
    </source>
</evidence>
<evidence type="ECO:0000256" key="1">
    <source>
        <dbReference type="ARBA" id="ARBA00004613"/>
    </source>
</evidence>
<feature type="binding site" evidence="12">
    <location>
        <position position="263"/>
    </location>
    <ligand>
        <name>Zn(2+)</name>
        <dbReference type="ChEBI" id="CHEBI:29105"/>
        <label>2</label>
    </ligand>
</feature>
<evidence type="ECO:0000259" key="15">
    <source>
        <dbReference type="PROSITE" id="PS50015"/>
    </source>
</evidence>
<keyword evidence="9" id="KW-0325">Glycoprotein</keyword>
<dbReference type="PIRSF" id="PIRSF000948">
    <property type="entry name" value="Sphingomy_PDE"/>
    <property type="match status" value="1"/>
</dbReference>
<dbReference type="PANTHER" id="PTHR10340">
    <property type="entry name" value="SPHINGOMYELIN PHOSPHODIESTERASE"/>
    <property type="match status" value="1"/>
</dbReference>
<evidence type="ECO:0000256" key="14">
    <source>
        <dbReference type="SAM" id="SignalP"/>
    </source>
</evidence>
<feature type="disulfide bond" evidence="13">
    <location>
        <begin position="212"/>
        <end position="234"/>
    </location>
</feature>
<dbReference type="CDD" id="cd00842">
    <property type="entry name" value="MPP_ASMase"/>
    <property type="match status" value="1"/>
</dbReference>
<dbReference type="GO" id="GO:0006685">
    <property type="term" value="P:sphingomyelin catabolic process"/>
    <property type="evidence" value="ECO:0007669"/>
    <property type="project" value="InterPro"/>
</dbReference>
<comment type="caution">
    <text evidence="16">The sequence shown here is derived from an EMBL/GenBank/DDBJ whole genome shotgun (WGS) entry which is preliminary data.</text>
</comment>
<feature type="binding site" evidence="12">
    <location>
        <position position="303"/>
    </location>
    <ligand>
        <name>Zn(2+)</name>
        <dbReference type="ChEBI" id="CHEBI:29105"/>
        <label>2</label>
    </ligand>
</feature>
<evidence type="ECO:0000256" key="12">
    <source>
        <dbReference type="PIRSR" id="PIRSR000948-1"/>
    </source>
</evidence>
<dbReference type="SUPFAM" id="SSF47862">
    <property type="entry name" value="Saposin"/>
    <property type="match status" value="1"/>
</dbReference>
<feature type="signal peptide" evidence="14">
    <location>
        <begin position="1"/>
        <end position="21"/>
    </location>
</feature>
<gene>
    <name evidence="16" type="ORF">ILUMI_27403</name>
</gene>
<evidence type="ECO:0000256" key="6">
    <source>
        <dbReference type="ARBA" id="ARBA00022801"/>
    </source>
</evidence>
<evidence type="ECO:0000313" key="16">
    <source>
        <dbReference type="EMBL" id="KAF2878762.1"/>
    </source>
</evidence>
<feature type="non-terminal residue" evidence="16">
    <location>
        <position position="1"/>
    </location>
</feature>
<dbReference type="PROSITE" id="PS50015">
    <property type="entry name" value="SAP_B"/>
    <property type="match status" value="1"/>
</dbReference>
<dbReference type="SUPFAM" id="SSF56300">
    <property type="entry name" value="Metallo-dependent phosphatases"/>
    <property type="match status" value="1"/>
</dbReference>
<feature type="chain" id="PRO_5035453136" description="Saposin B-type domain-containing protein" evidence="14">
    <location>
        <begin position="22"/>
        <end position="607"/>
    </location>
</feature>
<keyword evidence="7 12" id="KW-0862">Zinc</keyword>
<name>A0A8K0C504_IGNLU</name>
<dbReference type="GO" id="GO:0016798">
    <property type="term" value="F:hydrolase activity, acting on glycosyl bonds"/>
    <property type="evidence" value="ECO:0007669"/>
    <property type="project" value="UniProtKB-KW"/>
</dbReference>
<feature type="disulfide bond" evidence="13">
    <location>
        <begin position="371"/>
        <end position="419"/>
    </location>
</feature>
<keyword evidence="10" id="KW-0326">Glycosidase</keyword>
<dbReference type="GO" id="GO:0046513">
    <property type="term" value="P:ceramide biosynthetic process"/>
    <property type="evidence" value="ECO:0007669"/>
    <property type="project" value="UniProtKB-ARBA"/>
</dbReference>
<comment type="subcellular location">
    <subcellularLocation>
        <location evidence="1">Secreted</location>
    </subcellularLocation>
</comment>
<dbReference type="Pfam" id="PF19272">
    <property type="entry name" value="ASMase_C"/>
    <property type="match status" value="1"/>
</dbReference>
<evidence type="ECO:0000256" key="4">
    <source>
        <dbReference type="ARBA" id="ARBA00022723"/>
    </source>
</evidence>
<keyword evidence="8 13" id="KW-1015">Disulfide bond</keyword>
<reference evidence="16" key="1">
    <citation type="submission" date="2019-08" db="EMBL/GenBank/DDBJ databases">
        <title>The genome of the North American firefly Photinus pyralis.</title>
        <authorList>
            <consortium name="Photinus pyralis genome working group"/>
            <person name="Fallon T.R."/>
            <person name="Sander Lower S.E."/>
            <person name="Weng J.-K."/>
        </authorList>
    </citation>
    <scope>NUCLEOTIDE SEQUENCE</scope>
    <source>
        <strain evidence="16">TRF0915ILg1</strain>
        <tissue evidence="16">Whole body</tissue>
    </source>
</reference>
<proteinExistence type="inferred from homology"/>
<feature type="disulfide bond" evidence="13">
    <location>
        <begin position="206"/>
        <end position="211"/>
    </location>
</feature>
<feature type="disulfide bond" evidence="13">
    <location>
        <begin position="105"/>
        <end position="116"/>
    </location>
</feature>
<dbReference type="Gene3D" id="3.60.21.10">
    <property type="match status" value="2"/>
</dbReference>
<dbReference type="GO" id="GO:0046872">
    <property type="term" value="F:metal ion binding"/>
    <property type="evidence" value="ECO:0007669"/>
    <property type="project" value="UniProtKB-KW"/>
</dbReference>
<feature type="binding site" evidence="12">
    <location>
        <position position="191"/>
    </location>
    <ligand>
        <name>Zn(2+)</name>
        <dbReference type="ChEBI" id="CHEBI:29105"/>
        <label>1</label>
    </ligand>
</feature>
<dbReference type="OrthoDB" id="282973at2759"/>
<comment type="similarity">
    <text evidence="2">Belongs to the acid sphingomyelinase family.</text>
</comment>
<protein>
    <recommendedName>
        <fullName evidence="15">Saposin B-type domain-containing protein</fullName>
    </recommendedName>
</protein>
<feature type="binding site" evidence="12">
    <location>
        <position position="447"/>
    </location>
    <ligand>
        <name>Zn(2+)</name>
        <dbReference type="ChEBI" id="CHEBI:29105"/>
        <label>1</label>
    </ligand>
</feature>
<feature type="domain" description="Saposin B-type" evidence="15">
    <location>
        <begin position="70"/>
        <end position="156"/>
    </location>
</feature>